<dbReference type="InterPro" id="IPR013738">
    <property type="entry name" value="Beta_galactosidase_Trimer"/>
</dbReference>
<dbReference type="Pfam" id="PF02449">
    <property type="entry name" value="Glyco_hydro_42"/>
    <property type="match status" value="1"/>
</dbReference>
<evidence type="ECO:0000256" key="6">
    <source>
        <dbReference type="ARBA" id="ARBA00022833"/>
    </source>
</evidence>
<organism evidence="11 12">
    <name type="scientific">Youngiibacter multivorans</name>
    <dbReference type="NCBI Taxonomy" id="937251"/>
    <lineage>
        <taxon>Bacteria</taxon>
        <taxon>Bacillati</taxon>
        <taxon>Bacillota</taxon>
        <taxon>Clostridia</taxon>
        <taxon>Eubacteriales</taxon>
        <taxon>Clostridiaceae</taxon>
        <taxon>Youngiibacter</taxon>
    </lineage>
</organism>
<dbReference type="PIRSF" id="PIRSF001084">
    <property type="entry name" value="B-galactosidase"/>
    <property type="match status" value="1"/>
</dbReference>
<sequence>MILGVDYYPEHWENDEIERDFARMKEMGVNTIRIGEFAWHMLEKEEGQFDFSYWDDVLDKAENAGLDVIFGTPTATFPAWLSRRYPEVHSEDIHGQTRVFGGRRQYCFNSAKYRELSERLVRKLVSHYSKRKSIIAWQADNEFGHEGSDMCWCEKCESAFRKFLEKKYGDIDSLNKEYGTIFWGQTYNSFDEIVLPKETITVHNPSLLLDHFRFRSNSVEEFARVQLNAIRECKGELQVVTHNFSGGFFEKAFDFGKIADQLDIVSYDNYPVWGGLKEPVSPAHTAMAHDFMRCLKDRSFLIVEQLMGAQGHDIIGYLPRPLQSAMWSWQALSRGCSGMLFFRWRAMDRGQEQFCLGIIDHNDREGRKFREAKGVFEKAASIGSGFESKMKSEVAVVYDYDNIWSWRIQRASAMFDFTTEMIRLYRPFHRMNASTDVIPANRDFGGYKVVAVPVMQLIDEDLSERLKKFASQGGTVIFSYRAGIKKRNNNVHRGIVSPGLISDLAGISILESESLQQGQDARLIGTDGSTGSCSVWRDMVDAVDAEVLYRYDDPFYKDKACITVNRYGKGLVYYVGGGADDLTMDTMAREIAEGAGLTTHASPEGLELVFRTMDCEDHLFYMNHTGKAVTYEGEEIGPFASGEFQPVLNPAKYMD</sequence>
<comment type="similarity">
    <text evidence="2 8">Belongs to the glycosyl hydrolase 42 family.</text>
</comment>
<dbReference type="InterPro" id="IPR029062">
    <property type="entry name" value="Class_I_gatase-like"/>
</dbReference>
<evidence type="ECO:0000256" key="3">
    <source>
        <dbReference type="ARBA" id="ARBA00012756"/>
    </source>
</evidence>
<protein>
    <recommendedName>
        <fullName evidence="3 8">Beta-galactosidase</fullName>
        <shortName evidence="8">Beta-gal</shortName>
        <ecNumber evidence="3 8">3.2.1.23</ecNumber>
    </recommendedName>
</protein>
<evidence type="ECO:0000259" key="10">
    <source>
        <dbReference type="Pfam" id="PF08532"/>
    </source>
</evidence>
<dbReference type="PANTHER" id="PTHR36447">
    <property type="entry name" value="BETA-GALACTOSIDASE GANA"/>
    <property type="match status" value="1"/>
</dbReference>
<comment type="catalytic activity">
    <reaction evidence="1 8">
        <text>Hydrolysis of terminal non-reducing beta-D-galactose residues in beta-D-galactosides.</text>
        <dbReference type="EC" id="3.2.1.23"/>
    </reaction>
</comment>
<evidence type="ECO:0000256" key="4">
    <source>
        <dbReference type="ARBA" id="ARBA00022723"/>
    </source>
</evidence>
<keyword evidence="4" id="KW-0479">Metal-binding</keyword>
<dbReference type="InterPro" id="IPR013529">
    <property type="entry name" value="Glyco_hydro_42_N"/>
</dbReference>
<proteinExistence type="inferred from homology"/>
<keyword evidence="7 8" id="KW-0326">Glycosidase</keyword>
<dbReference type="Pfam" id="PF08532">
    <property type="entry name" value="Glyco_hydro_42M"/>
    <property type="match status" value="1"/>
</dbReference>
<evidence type="ECO:0000259" key="9">
    <source>
        <dbReference type="Pfam" id="PF02449"/>
    </source>
</evidence>
<accession>A0ABS4G0R2</accession>
<gene>
    <name evidence="11" type="ORF">J2Z34_000598</name>
</gene>
<evidence type="ECO:0000256" key="7">
    <source>
        <dbReference type="ARBA" id="ARBA00023295"/>
    </source>
</evidence>
<dbReference type="SUPFAM" id="SSF52317">
    <property type="entry name" value="Class I glutamine amidotransferase-like"/>
    <property type="match status" value="1"/>
</dbReference>
<evidence type="ECO:0000256" key="8">
    <source>
        <dbReference type="PIRNR" id="PIRNR001084"/>
    </source>
</evidence>
<dbReference type="InterPro" id="IPR003476">
    <property type="entry name" value="Glyco_hydro_42"/>
</dbReference>
<evidence type="ECO:0000256" key="5">
    <source>
        <dbReference type="ARBA" id="ARBA00022801"/>
    </source>
</evidence>
<feature type="domain" description="Glycoside hydrolase family 42 N-terminal" evidence="9">
    <location>
        <begin position="6"/>
        <end position="380"/>
    </location>
</feature>
<dbReference type="Proteomes" id="UP001519271">
    <property type="component" value="Unassembled WGS sequence"/>
</dbReference>
<evidence type="ECO:0000313" key="11">
    <source>
        <dbReference type="EMBL" id="MBP1918127.1"/>
    </source>
</evidence>
<dbReference type="Gene3D" id="3.20.20.80">
    <property type="entry name" value="Glycosidases"/>
    <property type="match status" value="1"/>
</dbReference>
<dbReference type="InterPro" id="IPR017853">
    <property type="entry name" value="GH"/>
</dbReference>
<dbReference type="RefSeq" id="WP_209458366.1">
    <property type="nucleotide sequence ID" value="NZ_JAGGKC010000003.1"/>
</dbReference>
<dbReference type="Gene3D" id="3.40.50.880">
    <property type="match status" value="1"/>
</dbReference>
<dbReference type="EMBL" id="JAGGKC010000003">
    <property type="protein sequence ID" value="MBP1918127.1"/>
    <property type="molecule type" value="Genomic_DNA"/>
</dbReference>
<dbReference type="SUPFAM" id="SSF51445">
    <property type="entry name" value="(Trans)glycosidases"/>
    <property type="match status" value="1"/>
</dbReference>
<keyword evidence="5 8" id="KW-0378">Hydrolase</keyword>
<dbReference type="PANTHER" id="PTHR36447:SF2">
    <property type="entry name" value="BETA-GALACTOSIDASE YESZ"/>
    <property type="match status" value="1"/>
</dbReference>
<dbReference type="CDD" id="cd03143">
    <property type="entry name" value="A4_beta-galactosidase_middle_domain"/>
    <property type="match status" value="1"/>
</dbReference>
<evidence type="ECO:0000256" key="1">
    <source>
        <dbReference type="ARBA" id="ARBA00001412"/>
    </source>
</evidence>
<reference evidence="11 12" key="1">
    <citation type="submission" date="2021-03" db="EMBL/GenBank/DDBJ databases">
        <title>Genomic Encyclopedia of Type Strains, Phase IV (KMG-IV): sequencing the most valuable type-strain genomes for metagenomic binning, comparative biology and taxonomic classification.</title>
        <authorList>
            <person name="Goeker M."/>
        </authorList>
    </citation>
    <scope>NUCLEOTIDE SEQUENCE [LARGE SCALE GENOMIC DNA]</scope>
    <source>
        <strain evidence="11 12">DSM 6139</strain>
    </source>
</reference>
<evidence type="ECO:0000256" key="2">
    <source>
        <dbReference type="ARBA" id="ARBA00005940"/>
    </source>
</evidence>
<comment type="caution">
    <text evidence="11">The sequence shown here is derived from an EMBL/GenBank/DDBJ whole genome shotgun (WGS) entry which is preliminary data.</text>
</comment>
<keyword evidence="6" id="KW-0862">Zinc</keyword>
<dbReference type="EC" id="3.2.1.23" evidence="3 8"/>
<name>A0ABS4G0R2_9CLOT</name>
<keyword evidence="12" id="KW-1185">Reference proteome</keyword>
<feature type="domain" description="Beta-galactosidase trimerisation" evidence="10">
    <location>
        <begin position="393"/>
        <end position="597"/>
    </location>
</feature>
<dbReference type="GO" id="GO:0004565">
    <property type="term" value="F:beta-galactosidase activity"/>
    <property type="evidence" value="ECO:0007669"/>
    <property type="project" value="UniProtKB-EC"/>
</dbReference>
<evidence type="ECO:0000313" key="12">
    <source>
        <dbReference type="Proteomes" id="UP001519271"/>
    </source>
</evidence>